<dbReference type="RefSeq" id="WP_189128632.1">
    <property type="nucleotide sequence ID" value="NZ_BMNH01000038.1"/>
</dbReference>
<evidence type="ECO:0000313" key="2">
    <source>
        <dbReference type="EMBL" id="GGO81686.1"/>
    </source>
</evidence>
<proteinExistence type="predicted"/>
<dbReference type="EMBL" id="BMNH01000038">
    <property type="protein sequence ID" value="GGO81686.1"/>
    <property type="molecule type" value="Genomic_DNA"/>
</dbReference>
<reference evidence="2" key="2">
    <citation type="submission" date="2020-09" db="EMBL/GenBank/DDBJ databases">
        <authorList>
            <person name="Sun Q."/>
            <person name="Zhou Y."/>
        </authorList>
    </citation>
    <scope>NUCLEOTIDE SEQUENCE</scope>
    <source>
        <strain evidence="2">CGMCC 4.7368</strain>
    </source>
</reference>
<dbReference type="Proteomes" id="UP000646523">
    <property type="component" value="Unassembled WGS sequence"/>
</dbReference>
<evidence type="ECO:0000313" key="3">
    <source>
        <dbReference type="Proteomes" id="UP000646523"/>
    </source>
</evidence>
<feature type="compositionally biased region" description="Polar residues" evidence="1">
    <location>
        <begin position="100"/>
        <end position="117"/>
    </location>
</feature>
<gene>
    <name evidence="2" type="ORF">GCM10012289_71230</name>
</gene>
<name>A0A918DSH0_9ACTN</name>
<dbReference type="AlphaFoldDB" id="A0A918DSH0"/>
<reference evidence="2" key="1">
    <citation type="journal article" date="2014" name="Int. J. Syst. Evol. Microbiol.">
        <title>Complete genome sequence of Corynebacterium casei LMG S-19264T (=DSM 44701T), isolated from a smear-ripened cheese.</title>
        <authorList>
            <consortium name="US DOE Joint Genome Institute (JGI-PGF)"/>
            <person name="Walter F."/>
            <person name="Albersmeier A."/>
            <person name="Kalinowski J."/>
            <person name="Ruckert C."/>
        </authorList>
    </citation>
    <scope>NUCLEOTIDE SEQUENCE</scope>
    <source>
        <strain evidence="2">CGMCC 4.7368</strain>
    </source>
</reference>
<evidence type="ECO:0000256" key="1">
    <source>
        <dbReference type="SAM" id="MobiDB-lite"/>
    </source>
</evidence>
<protein>
    <submittedName>
        <fullName evidence="2">Uncharacterized protein</fullName>
    </submittedName>
</protein>
<comment type="caution">
    <text evidence="2">The sequence shown here is derived from an EMBL/GenBank/DDBJ whole genome shotgun (WGS) entry which is preliminary data.</text>
</comment>
<feature type="region of interest" description="Disordered" evidence="1">
    <location>
        <begin position="95"/>
        <end position="117"/>
    </location>
</feature>
<accession>A0A918DSH0</accession>
<keyword evidence="3" id="KW-1185">Reference proteome</keyword>
<sequence>MDEITASQAVRVLAARLPNWTIWYGRHTGHFWALLKHRPGLQALHAEAPTAAELEGKAVEAERWLPRPALVRPVPRLPMGVAPVEDVLVARAPGGFLGDTGSTASENLGDTGPTASG</sequence>
<organism evidence="2 3">
    <name type="scientific">Nonomuraea cavernae</name>
    <dbReference type="NCBI Taxonomy" id="2045107"/>
    <lineage>
        <taxon>Bacteria</taxon>
        <taxon>Bacillati</taxon>
        <taxon>Actinomycetota</taxon>
        <taxon>Actinomycetes</taxon>
        <taxon>Streptosporangiales</taxon>
        <taxon>Streptosporangiaceae</taxon>
        <taxon>Nonomuraea</taxon>
    </lineage>
</organism>